<reference evidence="4" key="1">
    <citation type="submission" date="2021-02" db="EMBL/GenBank/DDBJ databases">
        <title>First Annotated Genome of the Yellow-green Alga Tribonema minus.</title>
        <authorList>
            <person name="Mahan K.M."/>
        </authorList>
    </citation>
    <scope>NUCLEOTIDE SEQUENCE</scope>
    <source>
        <strain evidence="4">UTEX B ZZ1240</strain>
    </source>
</reference>
<evidence type="ECO:0000259" key="3">
    <source>
        <dbReference type="Pfam" id="PF00501"/>
    </source>
</evidence>
<organism evidence="4 5">
    <name type="scientific">Tribonema minus</name>
    <dbReference type="NCBI Taxonomy" id="303371"/>
    <lineage>
        <taxon>Eukaryota</taxon>
        <taxon>Sar</taxon>
        <taxon>Stramenopiles</taxon>
        <taxon>Ochrophyta</taxon>
        <taxon>PX clade</taxon>
        <taxon>Xanthophyceae</taxon>
        <taxon>Tribonematales</taxon>
        <taxon>Tribonemataceae</taxon>
        <taxon>Tribonema</taxon>
    </lineage>
</organism>
<dbReference type="AlphaFoldDB" id="A0A835ZFW5"/>
<dbReference type="Gene3D" id="3.40.50.12780">
    <property type="entry name" value="N-terminal domain of ligase-like"/>
    <property type="match status" value="1"/>
</dbReference>
<dbReference type="GO" id="GO:0005783">
    <property type="term" value="C:endoplasmic reticulum"/>
    <property type="evidence" value="ECO:0007669"/>
    <property type="project" value="TreeGrafter"/>
</dbReference>
<sequence length="709" mass="75519">MSELNLNCLERPPRRSGTGIPYSVVVPNSEAEGKGATRRCALPGVSAAGPQLALFGCYTSYETFRRGAAQAPDAPCLGHRAVDSAGQPTPYIFQSYREVLARVDRLAAGLEQERLTPPNADGMKLLGLYSRNRPEWVIGEQAAFAHGGVTVPMYDTLGPETVEFVVAQTGLVAVLCGGEAELRRLAAAARGGACATLAAAVTMDPVGPAARSAAEVAGLRVYLMSELEEIGAAHLEAWPHRPPSANDIATFCYTSGTTGNPKGALIRHVNMVSDAAGCYAMGLAHCTPDEVYFSYLPLPHIFERQVQVAVFCGGAPVGFWRNNPLELVADMAALRPVLMPAVPRVLNRLHDKITHGMLAAGGLKARLFVRACEAKVRGLHNGTNKHALWDRLIFAKLRAALGMDRLRLVVTGSAPIAPHVLTFMRILLGCDLIEGYGQTETCAGATITMPGDFSAGHVGGPFPCTEICLMDVPEMGYLHTDSWHGGDPREGGGGGEPCAGRGEICFRGTNVFAGYYKDPEKTAEAIDADGWLHSGDIGLWTADGALRIIDRKKNIFKLSQGEYIAPEKIENVHVQSPLVAQSFVYGDSLRSALVAVVVPDADAVVAWHAARHGSAAAAASNAAVDLEALCASAALREAVMEQLAAAAARAGLQRFERVRRVHLEPAPFTPENGLLTPTMKLKRAEAAAHYASVLDELYAAVDKYHTSHL</sequence>
<dbReference type="PANTHER" id="PTHR43272:SF33">
    <property type="entry name" value="AMP-BINDING DOMAIN-CONTAINING PROTEIN-RELATED"/>
    <property type="match status" value="1"/>
</dbReference>
<dbReference type="GO" id="GO:0005524">
    <property type="term" value="F:ATP binding"/>
    <property type="evidence" value="ECO:0007669"/>
    <property type="project" value="UniProtKB-KW"/>
</dbReference>
<evidence type="ECO:0000313" key="4">
    <source>
        <dbReference type="EMBL" id="KAG5193026.1"/>
    </source>
</evidence>
<protein>
    <submittedName>
        <fullName evidence="4">Long chain acyl-CoA synthetase</fullName>
    </submittedName>
</protein>
<dbReference type="Proteomes" id="UP000664859">
    <property type="component" value="Unassembled WGS sequence"/>
</dbReference>
<dbReference type="PROSITE" id="PS00455">
    <property type="entry name" value="AMP_BINDING"/>
    <property type="match status" value="1"/>
</dbReference>
<dbReference type="GO" id="GO:0004467">
    <property type="term" value="F:long-chain fatty acid-CoA ligase activity"/>
    <property type="evidence" value="ECO:0007669"/>
    <property type="project" value="TreeGrafter"/>
</dbReference>
<keyword evidence="1" id="KW-0547">Nucleotide-binding</keyword>
<dbReference type="SUPFAM" id="SSF56801">
    <property type="entry name" value="Acetyl-CoA synthetase-like"/>
    <property type="match status" value="1"/>
</dbReference>
<gene>
    <name evidence="4" type="ORF">JKP88DRAFT_268930</name>
</gene>
<dbReference type="InterPro" id="IPR020845">
    <property type="entry name" value="AMP-binding_CS"/>
</dbReference>
<evidence type="ECO:0000256" key="2">
    <source>
        <dbReference type="ARBA" id="ARBA00022840"/>
    </source>
</evidence>
<accession>A0A835ZFW5</accession>
<keyword evidence="5" id="KW-1185">Reference proteome</keyword>
<dbReference type="InterPro" id="IPR042099">
    <property type="entry name" value="ANL_N_sf"/>
</dbReference>
<dbReference type="InterPro" id="IPR000873">
    <property type="entry name" value="AMP-dep_synth/lig_dom"/>
</dbReference>
<evidence type="ECO:0000256" key="1">
    <source>
        <dbReference type="ARBA" id="ARBA00022741"/>
    </source>
</evidence>
<dbReference type="GO" id="GO:0016020">
    <property type="term" value="C:membrane"/>
    <property type="evidence" value="ECO:0007669"/>
    <property type="project" value="TreeGrafter"/>
</dbReference>
<dbReference type="OrthoDB" id="189102at2759"/>
<keyword evidence="2" id="KW-0067">ATP-binding</keyword>
<evidence type="ECO:0000313" key="5">
    <source>
        <dbReference type="Proteomes" id="UP000664859"/>
    </source>
</evidence>
<dbReference type="EMBL" id="JAFCMP010000001">
    <property type="protein sequence ID" value="KAG5193026.1"/>
    <property type="molecule type" value="Genomic_DNA"/>
</dbReference>
<dbReference type="PANTHER" id="PTHR43272">
    <property type="entry name" value="LONG-CHAIN-FATTY-ACID--COA LIGASE"/>
    <property type="match status" value="1"/>
</dbReference>
<dbReference type="Pfam" id="PF00501">
    <property type="entry name" value="AMP-binding"/>
    <property type="match status" value="1"/>
</dbReference>
<name>A0A835ZFW5_9STRA</name>
<comment type="caution">
    <text evidence="4">The sequence shown here is derived from an EMBL/GenBank/DDBJ whole genome shotgun (WGS) entry which is preliminary data.</text>
</comment>
<proteinExistence type="predicted"/>
<feature type="domain" description="AMP-dependent synthetase/ligase" evidence="3">
    <location>
        <begin position="64"/>
        <end position="516"/>
    </location>
</feature>